<dbReference type="Pfam" id="PF00213">
    <property type="entry name" value="OSCP"/>
    <property type="match status" value="1"/>
</dbReference>
<comment type="similarity">
    <text evidence="8">Belongs to the ATPase delta chain family.</text>
</comment>
<dbReference type="EMBL" id="CP031165">
    <property type="protein sequence ID" value="AXV08432.1"/>
    <property type="molecule type" value="Genomic_DNA"/>
</dbReference>
<comment type="subcellular location">
    <subcellularLocation>
        <location evidence="8">Cell membrane</location>
        <topology evidence="8">Peripheral membrane protein</topology>
    </subcellularLocation>
    <subcellularLocation>
        <location evidence="1">Membrane</location>
    </subcellularLocation>
</comment>
<dbReference type="OrthoDB" id="5242917at2"/>
<evidence type="ECO:0000256" key="7">
    <source>
        <dbReference type="ARBA" id="ARBA00023310"/>
    </source>
</evidence>
<accession>A0A346Y1T5</accession>
<dbReference type="Gene3D" id="1.10.520.20">
    <property type="entry name" value="N-terminal domain of the delta subunit of the F1F0-ATP synthase"/>
    <property type="match status" value="1"/>
</dbReference>
<dbReference type="AlphaFoldDB" id="A0A346Y1T5"/>
<comment type="function">
    <text evidence="8">This protein is part of the stalk that links CF(0) to CF(1). It either transmits conformational changes from CF(0) to CF(1) or is implicated in proton conduction.</text>
</comment>
<sequence length="177" mass="18520">MADDIATAYGRAVVEIGRAEGAADRVVDELYEFARTVDGDADLRSTLTDNAVPLEARRNAITEALQRAHPGTIAVVQMLLSADRIRHVSDIASAATNLSAESRGASVAVVHSAKPLGEAQRQALVTALSARAGQPVELKVTVDEDLLGGIVVQLGDTVIDGSVLRQLTQLKSALVTA</sequence>
<dbReference type="RefSeq" id="WP_114592776.1">
    <property type="nucleotide sequence ID" value="NZ_CAXIBR010000188.1"/>
</dbReference>
<keyword evidence="4 8" id="KW-0406">Ion transport</keyword>
<keyword evidence="5 8" id="KW-0472">Membrane</keyword>
<keyword evidence="8" id="KW-1003">Cell membrane</keyword>
<dbReference type="GO" id="GO:0005886">
    <property type="term" value="C:plasma membrane"/>
    <property type="evidence" value="ECO:0007669"/>
    <property type="project" value="UniProtKB-SubCell"/>
</dbReference>
<dbReference type="PROSITE" id="PS00389">
    <property type="entry name" value="ATPASE_DELTA"/>
    <property type="match status" value="1"/>
</dbReference>
<dbReference type="GO" id="GO:0045259">
    <property type="term" value="C:proton-transporting ATP synthase complex"/>
    <property type="evidence" value="ECO:0007669"/>
    <property type="project" value="UniProtKB-KW"/>
</dbReference>
<dbReference type="PRINTS" id="PR00125">
    <property type="entry name" value="ATPASEDELTA"/>
</dbReference>
<organism evidence="9 10">
    <name type="scientific">Euzebya pacifica</name>
    <dbReference type="NCBI Taxonomy" id="1608957"/>
    <lineage>
        <taxon>Bacteria</taxon>
        <taxon>Bacillati</taxon>
        <taxon>Actinomycetota</taxon>
        <taxon>Nitriliruptoria</taxon>
        <taxon>Euzebyales</taxon>
    </lineage>
</organism>
<keyword evidence="2 8" id="KW-0813">Transport</keyword>
<keyword evidence="3 8" id="KW-0375">Hydrogen ion transport</keyword>
<evidence type="ECO:0000313" key="10">
    <source>
        <dbReference type="Proteomes" id="UP000264006"/>
    </source>
</evidence>
<dbReference type="InterPro" id="IPR000711">
    <property type="entry name" value="ATPase_OSCP/dsu"/>
</dbReference>
<dbReference type="Proteomes" id="UP000264006">
    <property type="component" value="Chromosome"/>
</dbReference>
<comment type="function">
    <text evidence="8">F(1)F(0) ATP synthase produces ATP from ADP in the presence of a proton or sodium gradient. F-type ATPases consist of two structural domains, F(1) containing the extramembraneous catalytic core and F(0) containing the membrane proton channel, linked together by a central stalk and a peripheral stalk. During catalysis, ATP synthesis in the catalytic domain of F(1) is coupled via a rotary mechanism of the central stalk subunits to proton translocation.</text>
</comment>
<dbReference type="KEGG" id="euz:DVS28_a3760"/>
<dbReference type="NCBIfam" id="TIGR01145">
    <property type="entry name" value="ATP_synt_delta"/>
    <property type="match status" value="1"/>
</dbReference>
<dbReference type="InterPro" id="IPR026015">
    <property type="entry name" value="ATP_synth_OSCP/delta_N_sf"/>
</dbReference>
<evidence type="ECO:0000256" key="2">
    <source>
        <dbReference type="ARBA" id="ARBA00022448"/>
    </source>
</evidence>
<dbReference type="InterPro" id="IPR020781">
    <property type="entry name" value="ATPase_OSCP/d_CS"/>
</dbReference>
<dbReference type="PANTHER" id="PTHR11910">
    <property type="entry name" value="ATP SYNTHASE DELTA CHAIN"/>
    <property type="match status" value="1"/>
</dbReference>
<evidence type="ECO:0000256" key="1">
    <source>
        <dbReference type="ARBA" id="ARBA00004370"/>
    </source>
</evidence>
<keyword evidence="7 8" id="KW-0066">ATP synthesis</keyword>
<dbReference type="HAMAP" id="MF_01416">
    <property type="entry name" value="ATP_synth_delta_bact"/>
    <property type="match status" value="1"/>
</dbReference>
<reference evidence="9 10" key="1">
    <citation type="submission" date="2018-09" db="EMBL/GenBank/DDBJ databases">
        <title>Complete genome sequence of Euzebya sp. DY32-46 isolated from seawater of Pacific Ocean.</title>
        <authorList>
            <person name="Xu L."/>
            <person name="Wu Y.-H."/>
            <person name="Xu X.-W."/>
        </authorList>
    </citation>
    <scope>NUCLEOTIDE SEQUENCE [LARGE SCALE GENOMIC DNA]</scope>
    <source>
        <strain evidence="9 10">DY32-46</strain>
    </source>
</reference>
<evidence type="ECO:0000256" key="6">
    <source>
        <dbReference type="ARBA" id="ARBA00023196"/>
    </source>
</evidence>
<dbReference type="GO" id="GO:0046933">
    <property type="term" value="F:proton-transporting ATP synthase activity, rotational mechanism"/>
    <property type="evidence" value="ECO:0007669"/>
    <property type="project" value="UniProtKB-UniRule"/>
</dbReference>
<gene>
    <name evidence="8" type="primary">atpH</name>
    <name evidence="9" type="ORF">DVS28_a3760</name>
</gene>
<dbReference type="SUPFAM" id="SSF47928">
    <property type="entry name" value="N-terminal domain of the delta subunit of the F1F0-ATP synthase"/>
    <property type="match status" value="1"/>
</dbReference>
<protein>
    <recommendedName>
        <fullName evidence="8">ATP synthase subunit delta</fullName>
    </recommendedName>
    <alternativeName>
        <fullName evidence="8">ATP synthase F(1) sector subunit delta</fullName>
    </alternativeName>
    <alternativeName>
        <fullName evidence="8">F-type ATPase subunit delta</fullName>
        <shortName evidence="8">F-ATPase subunit delta</shortName>
    </alternativeName>
</protein>
<proteinExistence type="inferred from homology"/>
<keyword evidence="6 8" id="KW-0139">CF(1)</keyword>
<evidence type="ECO:0000256" key="8">
    <source>
        <dbReference type="HAMAP-Rule" id="MF_01416"/>
    </source>
</evidence>
<evidence type="ECO:0000256" key="3">
    <source>
        <dbReference type="ARBA" id="ARBA00022781"/>
    </source>
</evidence>
<evidence type="ECO:0000256" key="5">
    <source>
        <dbReference type="ARBA" id="ARBA00023136"/>
    </source>
</evidence>
<evidence type="ECO:0000256" key="4">
    <source>
        <dbReference type="ARBA" id="ARBA00023065"/>
    </source>
</evidence>
<name>A0A346Y1T5_9ACTN</name>
<keyword evidence="10" id="KW-1185">Reference proteome</keyword>
<evidence type="ECO:0000313" key="9">
    <source>
        <dbReference type="EMBL" id="AXV08432.1"/>
    </source>
</evidence>